<evidence type="ECO:0000313" key="3">
    <source>
        <dbReference type="Proteomes" id="UP000242754"/>
    </source>
</evidence>
<feature type="domain" description="Peptidase M20 dimerisation" evidence="1">
    <location>
        <begin position="205"/>
        <end position="290"/>
    </location>
</feature>
<dbReference type="Gene3D" id="3.40.630.10">
    <property type="entry name" value="Zn peptidases"/>
    <property type="match status" value="2"/>
</dbReference>
<dbReference type="PIRSF" id="PIRSF037227">
    <property type="entry name" value="Aminobenzoyl-glu_utiliz_pB"/>
    <property type="match status" value="1"/>
</dbReference>
<accession>A0A143YI37</accession>
<keyword evidence="2" id="KW-0378">Hydrolase</keyword>
<dbReference type="InterPro" id="IPR011650">
    <property type="entry name" value="Peptidase_M20_dimer"/>
</dbReference>
<dbReference type="GO" id="GO:0046657">
    <property type="term" value="P:folic acid catabolic process"/>
    <property type="evidence" value="ECO:0007669"/>
    <property type="project" value="TreeGrafter"/>
</dbReference>
<evidence type="ECO:0000313" key="2">
    <source>
        <dbReference type="EMBL" id="CZQ89459.1"/>
    </source>
</evidence>
<dbReference type="Gene3D" id="3.30.70.360">
    <property type="match status" value="1"/>
</dbReference>
<dbReference type="AlphaFoldDB" id="A0A143YI37"/>
<dbReference type="Proteomes" id="UP000242754">
    <property type="component" value="Unassembled WGS sequence"/>
</dbReference>
<dbReference type="NCBIfam" id="TIGR01891">
    <property type="entry name" value="amidohydrolases"/>
    <property type="match status" value="1"/>
</dbReference>
<dbReference type="InterPro" id="IPR052030">
    <property type="entry name" value="Peptidase_M20/M20A_hydrolases"/>
</dbReference>
<dbReference type="GO" id="GO:0005737">
    <property type="term" value="C:cytoplasm"/>
    <property type="evidence" value="ECO:0007669"/>
    <property type="project" value="TreeGrafter"/>
</dbReference>
<dbReference type="InterPro" id="IPR002933">
    <property type="entry name" value="Peptidase_M20"/>
</dbReference>
<dbReference type="GO" id="GO:0016805">
    <property type="term" value="F:dipeptidase activity"/>
    <property type="evidence" value="ECO:0007669"/>
    <property type="project" value="TreeGrafter"/>
</dbReference>
<organism evidence="2 3">
    <name type="scientific">Trichococcus palustris</name>
    <dbReference type="NCBI Taxonomy" id="140314"/>
    <lineage>
        <taxon>Bacteria</taxon>
        <taxon>Bacillati</taxon>
        <taxon>Bacillota</taxon>
        <taxon>Bacilli</taxon>
        <taxon>Lactobacillales</taxon>
        <taxon>Carnobacteriaceae</taxon>
        <taxon>Trichococcus</taxon>
    </lineage>
</organism>
<dbReference type="InterPro" id="IPR017145">
    <property type="entry name" value="Aminobenzoyl-glu_utiliz_pB"/>
</dbReference>
<reference evidence="2 3" key="1">
    <citation type="submission" date="2016-02" db="EMBL/GenBank/DDBJ databases">
        <authorList>
            <person name="Wen L."/>
            <person name="He K."/>
            <person name="Yang H."/>
        </authorList>
    </citation>
    <scope>NUCLEOTIDE SEQUENCE [LARGE SCALE GENOMIC DNA]</scope>
    <source>
        <strain evidence="2">Trichococcus palustris</strain>
    </source>
</reference>
<gene>
    <name evidence="2" type="ORF">Tpal_1137</name>
</gene>
<dbReference type="InterPro" id="IPR017439">
    <property type="entry name" value="Amidohydrolase"/>
</dbReference>
<dbReference type="EMBL" id="FJNE01000003">
    <property type="protein sequence ID" value="CZQ89459.1"/>
    <property type="molecule type" value="Genomic_DNA"/>
</dbReference>
<dbReference type="InterPro" id="IPR036264">
    <property type="entry name" value="Bact_exopeptidase_dim_dom"/>
</dbReference>
<dbReference type="PANTHER" id="PTHR30575">
    <property type="entry name" value="PEPTIDASE M20"/>
    <property type="match status" value="1"/>
</dbReference>
<dbReference type="SUPFAM" id="SSF53187">
    <property type="entry name" value="Zn-dependent exopeptidases"/>
    <property type="match status" value="1"/>
</dbReference>
<dbReference type="STRING" id="140314.SAMN04488076_1249"/>
<dbReference type="GO" id="GO:0071713">
    <property type="term" value="F:para-aminobenzoyl-glutamate hydrolase activity"/>
    <property type="evidence" value="ECO:0007669"/>
    <property type="project" value="TreeGrafter"/>
</dbReference>
<dbReference type="PANTHER" id="PTHR30575:SF0">
    <property type="entry name" value="XAA-ARG DIPEPTIDASE"/>
    <property type="match status" value="1"/>
</dbReference>
<dbReference type="FunFam" id="3.30.70.360:FF:000004">
    <property type="entry name" value="Peptidase M20 domain-containing protein 2"/>
    <property type="match status" value="1"/>
</dbReference>
<proteinExistence type="predicted"/>
<dbReference type="Pfam" id="PF07687">
    <property type="entry name" value="M20_dimer"/>
    <property type="match status" value="1"/>
</dbReference>
<dbReference type="RefSeq" id="WP_087032411.1">
    <property type="nucleotide sequence ID" value="NZ_FJNE01000003.1"/>
</dbReference>
<sequence length="478" mass="52752">MNRQVPLTTKVASVHALFMKKEDLVTYIDQHADELFGIAQTIYENPEISKEEVHSAEYFRKLLQENGFTIHNFEQEELKNAFYAEFGTGHPVVAMLGEYDALPGLSQVGGSKEKKAVEDGAPGHACGHNLLGTCAFGAAIAAKKYLEESGQKGTVRFYGCPMEELLIGKVIMAKYHAFDGCDMAFSFHPWDANIPVSEGFLAMNNMRFRFTGISSHAGQAPEQGRSALDAVELSNMGVNVMREHIISSARIHYIITNGGEAPNIVPKEAASWYYVRAPHRNDVVAITKRVINCQKGGALMTDTTFEYENAGGCYEILPNEILCDVARRNFEEMKMSPYTEEEKELAKALSDSLPPEQVAKERENIGFADTSSAIHTGIISKESMSRYNISGSSDIGDVSWLMPFSIIFTATWPLGVNPHTWQSASASGNTLGQKGMLYASKIMAGMFYDVINDAEIFEKAQAEFNQRTEGNPYVSPLP</sequence>
<protein>
    <submittedName>
        <fullName evidence="2">Amidohydrolase</fullName>
    </submittedName>
</protein>
<dbReference type="OrthoDB" id="9781032at2"/>
<dbReference type="SUPFAM" id="SSF55031">
    <property type="entry name" value="Bacterial exopeptidase dimerisation domain"/>
    <property type="match status" value="1"/>
</dbReference>
<keyword evidence="3" id="KW-1185">Reference proteome</keyword>
<name>A0A143YI37_9LACT</name>
<dbReference type="Pfam" id="PF01546">
    <property type="entry name" value="Peptidase_M20"/>
    <property type="match status" value="1"/>
</dbReference>
<evidence type="ECO:0000259" key="1">
    <source>
        <dbReference type="Pfam" id="PF07687"/>
    </source>
</evidence>